<dbReference type="InterPro" id="IPR001128">
    <property type="entry name" value="Cyt_P450"/>
</dbReference>
<dbReference type="CDD" id="cd11040">
    <property type="entry name" value="CYP7_CYP8-like"/>
    <property type="match status" value="1"/>
</dbReference>
<keyword evidence="11" id="KW-1185">Reference proteome</keyword>
<dbReference type="InterPro" id="IPR050529">
    <property type="entry name" value="CYP450_sterol_14alpha_dmase"/>
</dbReference>
<dbReference type="PROSITE" id="PS00086">
    <property type="entry name" value="CYTOCHROME_P450"/>
    <property type="match status" value="1"/>
</dbReference>
<keyword evidence="5 7" id="KW-0408">Iron</keyword>
<dbReference type="GO" id="GO:0005506">
    <property type="term" value="F:iron ion binding"/>
    <property type="evidence" value="ECO:0007669"/>
    <property type="project" value="InterPro"/>
</dbReference>
<comment type="similarity">
    <text evidence="2 8">Belongs to the cytochrome P450 family.</text>
</comment>
<reference evidence="10" key="1">
    <citation type="journal article" date="2023" name="Mol. Phylogenet. Evol.">
        <title>Genome-scale phylogeny and comparative genomics of the fungal order Sordariales.</title>
        <authorList>
            <person name="Hensen N."/>
            <person name="Bonometti L."/>
            <person name="Westerberg I."/>
            <person name="Brannstrom I.O."/>
            <person name="Guillou S."/>
            <person name="Cros-Aarteil S."/>
            <person name="Calhoun S."/>
            <person name="Haridas S."/>
            <person name="Kuo A."/>
            <person name="Mondo S."/>
            <person name="Pangilinan J."/>
            <person name="Riley R."/>
            <person name="LaButti K."/>
            <person name="Andreopoulos B."/>
            <person name="Lipzen A."/>
            <person name="Chen C."/>
            <person name="Yan M."/>
            <person name="Daum C."/>
            <person name="Ng V."/>
            <person name="Clum A."/>
            <person name="Steindorff A."/>
            <person name="Ohm R.A."/>
            <person name="Martin F."/>
            <person name="Silar P."/>
            <person name="Natvig D.O."/>
            <person name="Lalanne C."/>
            <person name="Gautier V."/>
            <person name="Ament-Velasquez S.L."/>
            <person name="Kruys A."/>
            <person name="Hutchinson M.I."/>
            <person name="Powell A.J."/>
            <person name="Barry K."/>
            <person name="Miller A.N."/>
            <person name="Grigoriev I.V."/>
            <person name="Debuchy R."/>
            <person name="Gladieux P."/>
            <person name="Hiltunen Thoren M."/>
            <person name="Johannesson H."/>
        </authorList>
    </citation>
    <scope>NUCLEOTIDE SEQUENCE</scope>
    <source>
        <strain evidence="10">CBS 532.94</strain>
    </source>
</reference>
<keyword evidence="8" id="KW-0560">Oxidoreductase</keyword>
<dbReference type="GO" id="GO:0020037">
    <property type="term" value="F:heme binding"/>
    <property type="evidence" value="ECO:0007669"/>
    <property type="project" value="InterPro"/>
</dbReference>
<comment type="caution">
    <text evidence="10">The sequence shown here is derived from an EMBL/GenBank/DDBJ whole genome shotgun (WGS) entry which is preliminary data.</text>
</comment>
<dbReference type="Proteomes" id="UP001303760">
    <property type="component" value="Unassembled WGS sequence"/>
</dbReference>
<dbReference type="GO" id="GO:0016705">
    <property type="term" value="F:oxidoreductase activity, acting on paired donors, with incorporation or reduction of molecular oxygen"/>
    <property type="evidence" value="ECO:0007669"/>
    <property type="project" value="InterPro"/>
</dbReference>
<accession>A0AAN7C825</accession>
<name>A0AAN7C825_9PEZI</name>
<feature type="binding site" description="axial binding residue" evidence="7">
    <location>
        <position position="411"/>
    </location>
    <ligand>
        <name>heme</name>
        <dbReference type="ChEBI" id="CHEBI:30413"/>
    </ligand>
    <ligandPart>
        <name>Fe</name>
        <dbReference type="ChEBI" id="CHEBI:18248"/>
    </ligandPart>
</feature>
<dbReference type="InterPro" id="IPR036396">
    <property type="entry name" value="Cyt_P450_sf"/>
</dbReference>
<keyword evidence="4 7" id="KW-0479">Metal-binding</keyword>
<reference evidence="10" key="2">
    <citation type="submission" date="2023-05" db="EMBL/GenBank/DDBJ databases">
        <authorList>
            <consortium name="Lawrence Berkeley National Laboratory"/>
            <person name="Steindorff A."/>
            <person name="Hensen N."/>
            <person name="Bonometti L."/>
            <person name="Westerberg I."/>
            <person name="Brannstrom I.O."/>
            <person name="Guillou S."/>
            <person name="Cros-Aarteil S."/>
            <person name="Calhoun S."/>
            <person name="Haridas S."/>
            <person name="Kuo A."/>
            <person name="Mondo S."/>
            <person name="Pangilinan J."/>
            <person name="Riley R."/>
            <person name="Labutti K."/>
            <person name="Andreopoulos B."/>
            <person name="Lipzen A."/>
            <person name="Chen C."/>
            <person name="Yanf M."/>
            <person name="Daum C."/>
            <person name="Ng V."/>
            <person name="Clum A."/>
            <person name="Ohm R."/>
            <person name="Martin F."/>
            <person name="Silar P."/>
            <person name="Natvig D."/>
            <person name="Lalanne C."/>
            <person name="Gautier V."/>
            <person name="Ament-Velasquez S.L."/>
            <person name="Kruys A."/>
            <person name="Hutchinson M.I."/>
            <person name="Powell A.J."/>
            <person name="Barry K."/>
            <person name="Miller A.N."/>
            <person name="Grigoriev I.V."/>
            <person name="Debuchy R."/>
            <person name="Gladieux P."/>
            <person name="Thoren M.H."/>
            <person name="Johannesson H."/>
        </authorList>
    </citation>
    <scope>NUCLEOTIDE SEQUENCE</scope>
    <source>
        <strain evidence="10">CBS 532.94</strain>
    </source>
</reference>
<evidence type="ECO:0000313" key="11">
    <source>
        <dbReference type="Proteomes" id="UP001303760"/>
    </source>
</evidence>
<evidence type="ECO:0000256" key="6">
    <source>
        <dbReference type="ARBA" id="ARBA00023033"/>
    </source>
</evidence>
<dbReference type="InterPro" id="IPR017972">
    <property type="entry name" value="Cyt_P450_CS"/>
</dbReference>
<dbReference type="Gene3D" id="1.10.630.10">
    <property type="entry name" value="Cytochrome P450"/>
    <property type="match status" value="1"/>
</dbReference>
<organism evidence="10 11">
    <name type="scientific">Achaetomium macrosporum</name>
    <dbReference type="NCBI Taxonomy" id="79813"/>
    <lineage>
        <taxon>Eukaryota</taxon>
        <taxon>Fungi</taxon>
        <taxon>Dikarya</taxon>
        <taxon>Ascomycota</taxon>
        <taxon>Pezizomycotina</taxon>
        <taxon>Sordariomycetes</taxon>
        <taxon>Sordariomycetidae</taxon>
        <taxon>Sordariales</taxon>
        <taxon>Chaetomiaceae</taxon>
        <taxon>Achaetomium</taxon>
    </lineage>
</organism>
<dbReference type="PANTHER" id="PTHR24304">
    <property type="entry name" value="CYTOCHROME P450 FAMILY 7"/>
    <property type="match status" value="1"/>
</dbReference>
<evidence type="ECO:0000256" key="4">
    <source>
        <dbReference type="ARBA" id="ARBA00022723"/>
    </source>
</evidence>
<evidence type="ECO:0000256" key="2">
    <source>
        <dbReference type="ARBA" id="ARBA00010617"/>
    </source>
</evidence>
<evidence type="ECO:0000313" key="10">
    <source>
        <dbReference type="EMBL" id="KAK4236950.1"/>
    </source>
</evidence>
<dbReference type="GO" id="GO:0008395">
    <property type="term" value="F:steroid hydroxylase activity"/>
    <property type="evidence" value="ECO:0007669"/>
    <property type="project" value="TreeGrafter"/>
</dbReference>
<keyword evidence="9" id="KW-0472">Membrane</keyword>
<keyword evidence="9" id="KW-0812">Transmembrane</keyword>
<dbReference type="PRINTS" id="PR00465">
    <property type="entry name" value="EP450IV"/>
</dbReference>
<evidence type="ECO:0000256" key="7">
    <source>
        <dbReference type="PIRSR" id="PIRSR602403-1"/>
    </source>
</evidence>
<keyword evidence="6 8" id="KW-0503">Monooxygenase</keyword>
<dbReference type="PANTHER" id="PTHR24304:SF2">
    <property type="entry name" value="24-HYDROXYCHOLESTEROL 7-ALPHA-HYDROXYLASE"/>
    <property type="match status" value="1"/>
</dbReference>
<dbReference type="SUPFAM" id="SSF48264">
    <property type="entry name" value="Cytochrome P450"/>
    <property type="match status" value="1"/>
</dbReference>
<gene>
    <name evidence="10" type="ORF">C8A03DRAFT_45113</name>
</gene>
<dbReference type="InterPro" id="IPR002403">
    <property type="entry name" value="Cyt_P450_E_grp-IV"/>
</dbReference>
<evidence type="ECO:0000256" key="1">
    <source>
        <dbReference type="ARBA" id="ARBA00001971"/>
    </source>
</evidence>
<keyword evidence="9" id="KW-1133">Transmembrane helix</keyword>
<comment type="cofactor">
    <cofactor evidence="1 7">
        <name>heme</name>
        <dbReference type="ChEBI" id="CHEBI:30413"/>
    </cofactor>
</comment>
<sequence length="536" mass="60704">MESSYLGTALAFAACDVRPALLAIVFVTLVLWRFYVFTILPWHFPTDPKEYPYWIPVIGHLRSFYKSSSRLLSDARSYFGESCEPFALTVPGQKWYVLTKAEHVAATYKMEHLSYDIFAVEVIRMVGVSEDGIRKAFQEMGHDGGPSKHLVRLCKEYQLEQLSPRKRLHELVQCSVELLRRHLAYFGERLQEVEPDLIRIFMAFETLSWQAMYQYPSFFMPWKKFLRTPKSQRIDTSWFISKIEEEMHRRQIALADSAIFLFQLFWSINGNTRKAAFWMLSYIVCGDQDLVDAIRAETAPAMSEPEHNGTVVDVAYLVNQETCPRLNSIWGESARLTAFAASVRFLTHDIELGGKTLRNGNRLMMPQRQLHFSTQAFGHTATLFDPDRFLADPSLRRNPSLRPFGGGATMCPGRNLAKQTTLAFVAMLLHSFHLVLYPPDQKLPEPAEGKPSIGLVDVQNGNDLRVRLCTRKAAYLSFSFPSSTTLSPKTTAPLTGEKLLCLCTSNPIQQSLASSIAHNQAWAAPSTRSLLAPSSL</sequence>
<protein>
    <submittedName>
        <fullName evidence="10">Abscisic acid 8'-hydroxylase 4</fullName>
    </submittedName>
</protein>
<dbReference type="EMBL" id="MU860163">
    <property type="protein sequence ID" value="KAK4236950.1"/>
    <property type="molecule type" value="Genomic_DNA"/>
</dbReference>
<evidence type="ECO:0000256" key="5">
    <source>
        <dbReference type="ARBA" id="ARBA00023004"/>
    </source>
</evidence>
<feature type="transmembrane region" description="Helical" evidence="9">
    <location>
        <begin position="20"/>
        <end position="40"/>
    </location>
</feature>
<dbReference type="AlphaFoldDB" id="A0AAN7C825"/>
<proteinExistence type="inferred from homology"/>
<evidence type="ECO:0000256" key="8">
    <source>
        <dbReference type="RuleBase" id="RU000461"/>
    </source>
</evidence>
<evidence type="ECO:0000256" key="3">
    <source>
        <dbReference type="ARBA" id="ARBA00022617"/>
    </source>
</evidence>
<dbReference type="Pfam" id="PF00067">
    <property type="entry name" value="p450"/>
    <property type="match status" value="1"/>
</dbReference>
<keyword evidence="3 7" id="KW-0349">Heme</keyword>
<evidence type="ECO:0000256" key="9">
    <source>
        <dbReference type="SAM" id="Phobius"/>
    </source>
</evidence>